<gene>
    <name evidence="3" type="ORF">JX265_008994</name>
</gene>
<feature type="region of interest" description="Disordered" evidence="1">
    <location>
        <begin position="161"/>
        <end position="194"/>
    </location>
</feature>
<name>A0A9P9WGV3_9PEZI</name>
<reference evidence="3" key="1">
    <citation type="submission" date="2021-03" db="EMBL/GenBank/DDBJ databases">
        <title>Revisited historic fungal species revealed as producer of novel bioactive compounds through whole genome sequencing and comparative genomics.</title>
        <authorList>
            <person name="Vignolle G.A."/>
            <person name="Hochenegger N."/>
            <person name="Mach R.L."/>
            <person name="Mach-Aigner A.R."/>
            <person name="Javad Rahimi M."/>
            <person name="Salim K.A."/>
            <person name="Chan C.M."/>
            <person name="Lim L.B.L."/>
            <person name="Cai F."/>
            <person name="Druzhinina I.S."/>
            <person name="U'Ren J.M."/>
            <person name="Derntl C."/>
        </authorList>
    </citation>
    <scope>NUCLEOTIDE SEQUENCE</scope>
    <source>
        <strain evidence="3">TUCIM 5799</strain>
    </source>
</reference>
<evidence type="ECO:0000259" key="2">
    <source>
        <dbReference type="PROSITE" id="PS50174"/>
    </source>
</evidence>
<dbReference type="InterPro" id="IPR000467">
    <property type="entry name" value="G_patch_dom"/>
</dbReference>
<dbReference type="EMBL" id="JAFIMR010000026">
    <property type="protein sequence ID" value="KAI1862948.1"/>
    <property type="molecule type" value="Genomic_DNA"/>
</dbReference>
<organism evidence="3 4">
    <name type="scientific">Neoarthrinium moseri</name>
    <dbReference type="NCBI Taxonomy" id="1658444"/>
    <lineage>
        <taxon>Eukaryota</taxon>
        <taxon>Fungi</taxon>
        <taxon>Dikarya</taxon>
        <taxon>Ascomycota</taxon>
        <taxon>Pezizomycotina</taxon>
        <taxon>Sordariomycetes</taxon>
        <taxon>Xylariomycetidae</taxon>
        <taxon>Amphisphaeriales</taxon>
        <taxon>Apiosporaceae</taxon>
        <taxon>Neoarthrinium</taxon>
    </lineage>
</organism>
<feature type="region of interest" description="Disordered" evidence="1">
    <location>
        <begin position="330"/>
        <end position="404"/>
    </location>
</feature>
<dbReference type="AlphaFoldDB" id="A0A9P9WGV3"/>
<feature type="domain" description="G-patch" evidence="2">
    <location>
        <begin position="284"/>
        <end position="317"/>
    </location>
</feature>
<feature type="compositionally biased region" description="Low complexity" evidence="1">
    <location>
        <begin position="228"/>
        <end position="241"/>
    </location>
</feature>
<proteinExistence type="predicted"/>
<feature type="compositionally biased region" description="Basic and acidic residues" evidence="1">
    <location>
        <begin position="360"/>
        <end position="394"/>
    </location>
</feature>
<dbReference type="Pfam" id="PF01585">
    <property type="entry name" value="G-patch"/>
    <property type="match status" value="1"/>
</dbReference>
<feature type="compositionally biased region" description="Polar residues" evidence="1">
    <location>
        <begin position="331"/>
        <end position="351"/>
    </location>
</feature>
<dbReference type="GO" id="GO:0003676">
    <property type="term" value="F:nucleic acid binding"/>
    <property type="evidence" value="ECO:0007669"/>
    <property type="project" value="InterPro"/>
</dbReference>
<sequence length="404" mass="44418">MAHDEVNQVTPDTFFSSAIIIFEFRVWTVKMSHLSIAVLENLLELSELEVADKASLRDAFNEAYDGKHDGELGRRLLLSIKEYYETHAHLTILEKNVLGKLIKALPQMPPTDRKAIGAPPATTQLDGLFSGDLDAASNTIGHYKTVPADLLPDVDDKPMVRTKSTTRHTPPHARSLVTGSNLPSGLESSHVQASGQQVDNIVRLRSPGEIKAMIKQADAEFYEREGRSPSSESSSTENPASTLTQVLHRGFHSPEEPWPNDLPSAISTANIQDSAANFAEYQAKYPFGSKVMMSSGWAPQRGLGPEGKGIIEPIQAKPQTGLGLGHPYRQDTASKSSSITHRQQKIAQQSMGGRPVTKHGRQEKADNDGKDCSGGDWEEAFKDDPYGHKWNPDKRHSHFAKNGW</sequence>
<dbReference type="SMART" id="SM00443">
    <property type="entry name" value="G_patch"/>
    <property type="match status" value="1"/>
</dbReference>
<evidence type="ECO:0000256" key="1">
    <source>
        <dbReference type="SAM" id="MobiDB-lite"/>
    </source>
</evidence>
<evidence type="ECO:0000313" key="3">
    <source>
        <dbReference type="EMBL" id="KAI1862948.1"/>
    </source>
</evidence>
<evidence type="ECO:0000313" key="4">
    <source>
        <dbReference type="Proteomes" id="UP000829685"/>
    </source>
</evidence>
<accession>A0A9P9WGV3</accession>
<dbReference type="Proteomes" id="UP000829685">
    <property type="component" value="Unassembled WGS sequence"/>
</dbReference>
<protein>
    <recommendedName>
        <fullName evidence="2">G-patch domain-containing protein</fullName>
    </recommendedName>
</protein>
<keyword evidence="4" id="KW-1185">Reference proteome</keyword>
<feature type="compositionally biased region" description="Polar residues" evidence="1">
    <location>
        <begin position="177"/>
        <end position="194"/>
    </location>
</feature>
<feature type="compositionally biased region" description="Basic residues" evidence="1">
    <location>
        <begin position="395"/>
        <end position="404"/>
    </location>
</feature>
<comment type="caution">
    <text evidence="3">The sequence shown here is derived from an EMBL/GenBank/DDBJ whole genome shotgun (WGS) entry which is preliminary data.</text>
</comment>
<dbReference type="PROSITE" id="PS50174">
    <property type="entry name" value="G_PATCH"/>
    <property type="match status" value="1"/>
</dbReference>
<feature type="region of interest" description="Disordered" evidence="1">
    <location>
        <begin position="221"/>
        <end position="241"/>
    </location>
</feature>